<dbReference type="Proteomes" id="UP001177003">
    <property type="component" value="Chromosome 4"/>
</dbReference>
<evidence type="ECO:0000313" key="2">
    <source>
        <dbReference type="EMBL" id="CAI9282515.1"/>
    </source>
</evidence>
<reference evidence="2" key="1">
    <citation type="submission" date="2023-04" db="EMBL/GenBank/DDBJ databases">
        <authorList>
            <person name="Vijverberg K."/>
            <person name="Xiong W."/>
            <person name="Schranz E."/>
        </authorList>
    </citation>
    <scope>NUCLEOTIDE SEQUENCE</scope>
</reference>
<proteinExistence type="predicted"/>
<protein>
    <submittedName>
        <fullName evidence="2">Uncharacterized protein</fullName>
    </submittedName>
</protein>
<dbReference type="EMBL" id="OX465080">
    <property type="protein sequence ID" value="CAI9282515.1"/>
    <property type="molecule type" value="Genomic_DNA"/>
</dbReference>
<gene>
    <name evidence="2" type="ORF">LSALG_LOCUS22151</name>
</gene>
<keyword evidence="3" id="KW-1185">Reference proteome</keyword>
<feature type="region of interest" description="Disordered" evidence="1">
    <location>
        <begin position="66"/>
        <end position="86"/>
    </location>
</feature>
<evidence type="ECO:0000313" key="3">
    <source>
        <dbReference type="Proteomes" id="UP001177003"/>
    </source>
</evidence>
<dbReference type="AlphaFoldDB" id="A0AA35YYA5"/>
<sequence>MQVLLASTKEVKDKNDGFETVVKKNKGNKSKVSSNSVVGERKKFVIQGQYGNNSKNERLGAEAGNHIQGQNVNNPKNKNSGVFSGNSVQGYYGNNSILSEKRYVQGGKASSKNE</sequence>
<feature type="compositionally biased region" description="Polar residues" evidence="1">
    <location>
        <begin position="67"/>
        <end position="86"/>
    </location>
</feature>
<evidence type="ECO:0000256" key="1">
    <source>
        <dbReference type="SAM" id="MobiDB-lite"/>
    </source>
</evidence>
<organism evidence="2 3">
    <name type="scientific">Lactuca saligna</name>
    <name type="common">Willowleaf lettuce</name>
    <dbReference type="NCBI Taxonomy" id="75948"/>
    <lineage>
        <taxon>Eukaryota</taxon>
        <taxon>Viridiplantae</taxon>
        <taxon>Streptophyta</taxon>
        <taxon>Embryophyta</taxon>
        <taxon>Tracheophyta</taxon>
        <taxon>Spermatophyta</taxon>
        <taxon>Magnoliopsida</taxon>
        <taxon>eudicotyledons</taxon>
        <taxon>Gunneridae</taxon>
        <taxon>Pentapetalae</taxon>
        <taxon>asterids</taxon>
        <taxon>campanulids</taxon>
        <taxon>Asterales</taxon>
        <taxon>Asteraceae</taxon>
        <taxon>Cichorioideae</taxon>
        <taxon>Cichorieae</taxon>
        <taxon>Lactucinae</taxon>
        <taxon>Lactuca</taxon>
    </lineage>
</organism>
<accession>A0AA35YYA5</accession>
<name>A0AA35YYA5_LACSI</name>